<protein>
    <submittedName>
        <fullName evidence="1">Uncharacterized protein</fullName>
    </submittedName>
</protein>
<keyword evidence="2" id="KW-1185">Reference proteome</keyword>
<organism evidence="1 2">
    <name type="scientific">Nicotiana attenuata</name>
    <name type="common">Coyote tobacco</name>
    <dbReference type="NCBI Taxonomy" id="49451"/>
    <lineage>
        <taxon>Eukaryota</taxon>
        <taxon>Viridiplantae</taxon>
        <taxon>Streptophyta</taxon>
        <taxon>Embryophyta</taxon>
        <taxon>Tracheophyta</taxon>
        <taxon>Spermatophyta</taxon>
        <taxon>Magnoliopsida</taxon>
        <taxon>eudicotyledons</taxon>
        <taxon>Gunneridae</taxon>
        <taxon>Pentapetalae</taxon>
        <taxon>asterids</taxon>
        <taxon>lamiids</taxon>
        <taxon>Solanales</taxon>
        <taxon>Solanaceae</taxon>
        <taxon>Nicotianoideae</taxon>
        <taxon>Nicotianeae</taxon>
        <taxon>Nicotiana</taxon>
    </lineage>
</organism>
<gene>
    <name evidence="1" type="ORF">A4A49_08342</name>
</gene>
<name>A0A1J6ICY1_NICAT</name>
<evidence type="ECO:0000313" key="2">
    <source>
        <dbReference type="Proteomes" id="UP000187609"/>
    </source>
</evidence>
<dbReference type="AlphaFoldDB" id="A0A1J6ICY1"/>
<dbReference type="Gramene" id="OIT02260">
    <property type="protein sequence ID" value="OIT02260"/>
    <property type="gene ID" value="A4A49_08342"/>
</dbReference>
<evidence type="ECO:0000313" key="1">
    <source>
        <dbReference type="EMBL" id="OIT02260.1"/>
    </source>
</evidence>
<sequence length="117" mass="13308">MISFREVEKIVIKMTLFCCQRSVKFFAGLFHCPSDKVDGFGFLGVLPIGYKDCGHQTTNYWSTKTEVCMLVEVFPFSLEVSATHMLSFRTCQLCVQVLLFLSLNSHHSYCASSSLWC</sequence>
<dbReference type="Proteomes" id="UP000187609">
    <property type="component" value="Unassembled WGS sequence"/>
</dbReference>
<proteinExistence type="predicted"/>
<comment type="caution">
    <text evidence="1">The sequence shown here is derived from an EMBL/GenBank/DDBJ whole genome shotgun (WGS) entry which is preliminary data.</text>
</comment>
<reference evidence="1" key="1">
    <citation type="submission" date="2016-11" db="EMBL/GenBank/DDBJ databases">
        <title>The genome of Nicotiana attenuata.</title>
        <authorList>
            <person name="Xu S."/>
            <person name="Brockmoeller T."/>
            <person name="Gaquerel E."/>
            <person name="Navarro A."/>
            <person name="Kuhl H."/>
            <person name="Gase K."/>
            <person name="Ling Z."/>
            <person name="Zhou W."/>
            <person name="Kreitzer C."/>
            <person name="Stanke M."/>
            <person name="Tang H."/>
            <person name="Lyons E."/>
            <person name="Pandey P."/>
            <person name="Pandey S.P."/>
            <person name="Timmermann B."/>
            <person name="Baldwin I.T."/>
        </authorList>
    </citation>
    <scope>NUCLEOTIDE SEQUENCE [LARGE SCALE GENOMIC DNA]</scope>
    <source>
        <strain evidence="1">UT</strain>
    </source>
</reference>
<accession>A0A1J6ICY1</accession>
<dbReference type="EMBL" id="MJEQ01037188">
    <property type="protein sequence ID" value="OIT02260.1"/>
    <property type="molecule type" value="Genomic_DNA"/>
</dbReference>